<comment type="caution">
    <text evidence="7">The sequence shown here is derived from an EMBL/GenBank/DDBJ whole genome shotgun (WGS) entry which is preliminary data.</text>
</comment>
<keyword evidence="2 4" id="KW-0863">Zinc-finger</keyword>
<dbReference type="InterPro" id="IPR011011">
    <property type="entry name" value="Znf_FYVE_PHD"/>
</dbReference>
<dbReference type="InterPro" id="IPR001965">
    <property type="entry name" value="Znf_PHD"/>
</dbReference>
<dbReference type="AlphaFoldDB" id="A0A2T0FFE2"/>
<dbReference type="PANTHER" id="PTHR47636">
    <property type="entry name" value="TRANSCRIPTIONAL REGULATORY PROTEIN RCO1"/>
    <property type="match status" value="1"/>
</dbReference>
<protein>
    <submittedName>
        <fullName evidence="7">Uncharacterized protein C2F7.07c</fullName>
    </submittedName>
</protein>
<name>A0A2T0FFE2_9ASCO</name>
<accession>A0A2T0FFE2</accession>
<dbReference type="Gene3D" id="3.30.40.10">
    <property type="entry name" value="Zinc/RING finger domain, C3HC4 (zinc finger)"/>
    <property type="match status" value="1"/>
</dbReference>
<evidence type="ECO:0000256" key="3">
    <source>
        <dbReference type="ARBA" id="ARBA00022833"/>
    </source>
</evidence>
<organism evidence="7 8">
    <name type="scientific">Wickerhamiella sorbophila</name>
    <dbReference type="NCBI Taxonomy" id="45607"/>
    <lineage>
        <taxon>Eukaryota</taxon>
        <taxon>Fungi</taxon>
        <taxon>Dikarya</taxon>
        <taxon>Ascomycota</taxon>
        <taxon>Saccharomycotina</taxon>
        <taxon>Dipodascomycetes</taxon>
        <taxon>Dipodascales</taxon>
        <taxon>Trichomonascaceae</taxon>
        <taxon>Wickerhamiella</taxon>
    </lineage>
</organism>
<keyword evidence="8" id="KW-1185">Reference proteome</keyword>
<gene>
    <name evidence="7" type="ORF">B9G98_01314</name>
</gene>
<evidence type="ECO:0000313" key="7">
    <source>
        <dbReference type="EMBL" id="PRT53694.1"/>
    </source>
</evidence>
<dbReference type="InterPro" id="IPR019786">
    <property type="entry name" value="Zinc_finger_PHD-type_CS"/>
</dbReference>
<dbReference type="OrthoDB" id="5876363at2759"/>
<dbReference type="GeneID" id="36515063"/>
<dbReference type="PROSITE" id="PS01359">
    <property type="entry name" value="ZF_PHD_1"/>
    <property type="match status" value="1"/>
</dbReference>
<evidence type="ECO:0000256" key="2">
    <source>
        <dbReference type="ARBA" id="ARBA00022771"/>
    </source>
</evidence>
<dbReference type="RefSeq" id="XP_024663640.1">
    <property type="nucleotide sequence ID" value="XM_024807872.1"/>
</dbReference>
<dbReference type="GO" id="GO:0006357">
    <property type="term" value="P:regulation of transcription by RNA polymerase II"/>
    <property type="evidence" value="ECO:0007669"/>
    <property type="project" value="TreeGrafter"/>
</dbReference>
<dbReference type="PANTHER" id="PTHR47636:SF1">
    <property type="entry name" value="TRANSCRIPTIONAL REGULATORY PROTEIN RCO1"/>
    <property type="match status" value="1"/>
</dbReference>
<keyword evidence="1" id="KW-0479">Metal-binding</keyword>
<dbReference type="CDD" id="cd15534">
    <property type="entry name" value="PHD2_PHF12_Rco1"/>
    <property type="match status" value="1"/>
</dbReference>
<dbReference type="EMBL" id="NDIQ01000001">
    <property type="protein sequence ID" value="PRT53694.1"/>
    <property type="molecule type" value="Genomic_DNA"/>
</dbReference>
<feature type="region of interest" description="Disordered" evidence="5">
    <location>
        <begin position="1"/>
        <end position="158"/>
    </location>
</feature>
<evidence type="ECO:0000259" key="6">
    <source>
        <dbReference type="PROSITE" id="PS50016"/>
    </source>
</evidence>
<reference evidence="7 8" key="1">
    <citation type="submission" date="2017-04" db="EMBL/GenBank/DDBJ databases">
        <title>Genome sequencing of [Candida] sorbophila.</title>
        <authorList>
            <person name="Ahn J.O."/>
        </authorList>
    </citation>
    <scope>NUCLEOTIDE SEQUENCE [LARGE SCALE GENOMIC DNA]</scope>
    <source>
        <strain evidence="7 8">DS02</strain>
    </source>
</reference>
<evidence type="ECO:0000313" key="8">
    <source>
        <dbReference type="Proteomes" id="UP000238350"/>
    </source>
</evidence>
<proteinExistence type="predicted"/>
<sequence>MGWVEPEAAEQRPGVTGFPIDSLPEESVRRKRRVENDSNGSVSSRASSANSANSETNTPIHLKLALKTELTDEVRRESSIRRSSRNHSQLNYYEQAKMDMGIDGNVPESPSRSVTSTLRSQGTNGTDDNQKNGSRSVKVRISRRREGTDNSPVQPKIEPDVVEDLSIGESKSQIINNDYCAACGGQGNFVCCESCPRSFHFTCVDPPLDDSLLPDGAWYCRQCEARRKPPIPYEKSLFSELLNFLDRTNPRQFRLPTGLQTFFEGVGVSPDGTYIDETMLPSKKPKDMDESKRLEDKNGDIIICCKCLNTALQGPMITCDKCQTVWHVDCIDPPVQSIPNRWICPNHPEKAASLRRRPRKPVIVESNLKRGLKNDGLIEVAEEDGEYGPVRQIPFFNVYNTSSGFAAPVIKKRVQKVIEGEDGVIYKLPAQAIKLDFIELVRKQREMLYPETKEQRLLVALDEIAAKPDAEREAVRDLMYLKLQGPATSAAQAHENLLKIAEAAVRADDDAQYAAIKRLIEIKGRDKLMAFLTSP</sequence>
<dbReference type="STRING" id="45607.A0A2T0FFE2"/>
<dbReference type="PROSITE" id="PS50016">
    <property type="entry name" value="ZF_PHD_2"/>
    <property type="match status" value="1"/>
</dbReference>
<feature type="compositionally biased region" description="Low complexity" evidence="5">
    <location>
        <begin position="38"/>
        <end position="54"/>
    </location>
</feature>
<dbReference type="InterPro" id="IPR013083">
    <property type="entry name" value="Znf_RING/FYVE/PHD"/>
</dbReference>
<dbReference type="Gene3D" id="2.30.30.1150">
    <property type="match status" value="1"/>
</dbReference>
<dbReference type="Proteomes" id="UP000238350">
    <property type="component" value="Unassembled WGS sequence"/>
</dbReference>
<dbReference type="CDD" id="cd15535">
    <property type="entry name" value="PHD1_Rco1"/>
    <property type="match status" value="1"/>
</dbReference>
<dbReference type="GO" id="GO:0008270">
    <property type="term" value="F:zinc ion binding"/>
    <property type="evidence" value="ECO:0007669"/>
    <property type="project" value="UniProtKB-KW"/>
</dbReference>
<dbReference type="InterPro" id="IPR052819">
    <property type="entry name" value="Chromatin_regulatory_protein"/>
</dbReference>
<evidence type="ECO:0000256" key="1">
    <source>
        <dbReference type="ARBA" id="ARBA00022723"/>
    </source>
</evidence>
<evidence type="ECO:0000256" key="4">
    <source>
        <dbReference type="PROSITE-ProRule" id="PRU00146"/>
    </source>
</evidence>
<dbReference type="Pfam" id="PF00628">
    <property type="entry name" value="PHD"/>
    <property type="match status" value="2"/>
</dbReference>
<dbReference type="GO" id="GO:0032221">
    <property type="term" value="C:Rpd3S complex"/>
    <property type="evidence" value="ECO:0007669"/>
    <property type="project" value="TreeGrafter"/>
</dbReference>
<dbReference type="SUPFAM" id="SSF57903">
    <property type="entry name" value="FYVE/PHD zinc finger"/>
    <property type="match status" value="2"/>
</dbReference>
<dbReference type="InterPro" id="IPR019787">
    <property type="entry name" value="Znf_PHD-finger"/>
</dbReference>
<feature type="compositionally biased region" description="Basic and acidic residues" evidence="5">
    <location>
        <begin position="69"/>
        <end position="80"/>
    </location>
</feature>
<feature type="compositionally biased region" description="Polar residues" evidence="5">
    <location>
        <begin position="108"/>
        <end position="133"/>
    </location>
</feature>
<dbReference type="SMART" id="SM00249">
    <property type="entry name" value="PHD"/>
    <property type="match status" value="2"/>
</dbReference>
<keyword evidence="3" id="KW-0862">Zinc</keyword>
<evidence type="ECO:0000256" key="5">
    <source>
        <dbReference type="SAM" id="MobiDB-lite"/>
    </source>
</evidence>
<feature type="domain" description="PHD-type" evidence="6">
    <location>
        <begin position="177"/>
        <end position="226"/>
    </location>
</feature>